<evidence type="ECO:0000313" key="1">
    <source>
        <dbReference type="EMBL" id="MBW3118234.1"/>
    </source>
</evidence>
<evidence type="ECO:0000313" key="2">
    <source>
        <dbReference type="Proteomes" id="UP001155882"/>
    </source>
</evidence>
<dbReference type="EMBL" id="JAHWLI010000068">
    <property type="protein sequence ID" value="MBW3118234.1"/>
    <property type="molecule type" value="Genomic_DNA"/>
</dbReference>
<dbReference type="AlphaFoldDB" id="A0AAE2ZE39"/>
<organism evidence="1 2">
    <name type="scientific">Providencia rettgeri</name>
    <dbReference type="NCBI Taxonomy" id="587"/>
    <lineage>
        <taxon>Bacteria</taxon>
        <taxon>Pseudomonadati</taxon>
        <taxon>Pseudomonadota</taxon>
        <taxon>Gammaproteobacteria</taxon>
        <taxon>Enterobacterales</taxon>
        <taxon>Morganellaceae</taxon>
        <taxon>Providencia</taxon>
    </lineage>
</organism>
<dbReference type="Proteomes" id="UP001155882">
    <property type="component" value="Unassembled WGS sequence"/>
</dbReference>
<comment type="caution">
    <text evidence="1">The sequence shown here is derived from an EMBL/GenBank/DDBJ whole genome shotgun (WGS) entry which is preliminary data.</text>
</comment>
<sequence length="78" mass="8814">MIDSYDCCQNALAERINGILKMEYFLIKPSNLELVRKLVEDAKNEGKKFILTRRRRPKDSAFSAALNSGVLGAPCLRI</sequence>
<evidence type="ECO:0008006" key="3">
    <source>
        <dbReference type="Google" id="ProtNLM"/>
    </source>
</evidence>
<protein>
    <recommendedName>
        <fullName evidence="3">Integrase catalytic domain-containing protein</fullName>
    </recommendedName>
</protein>
<accession>A0AAE2ZE39</accession>
<name>A0AAE2ZE39_PRORE</name>
<gene>
    <name evidence="1" type="ORF">KYI77_17455</name>
</gene>
<proteinExistence type="predicted"/>
<reference evidence="1" key="1">
    <citation type="submission" date="2021-07" db="EMBL/GenBank/DDBJ databases">
        <authorList>
            <person name="Stanton E."/>
        </authorList>
    </citation>
    <scope>NUCLEOTIDE SEQUENCE</scope>
    <source>
        <strain evidence="1">2021EL-01139</strain>
    </source>
</reference>